<dbReference type="PANTHER" id="PTHR13230:SF5">
    <property type="entry name" value="GENERAL TRANSCRIPTION FACTOR 3C POLYPEPTIDE 5"/>
    <property type="match status" value="1"/>
</dbReference>
<evidence type="ECO:0000313" key="8">
    <source>
        <dbReference type="EMBL" id="GAA5804473.1"/>
    </source>
</evidence>
<evidence type="ECO:0000259" key="6">
    <source>
        <dbReference type="Pfam" id="PF09734"/>
    </source>
</evidence>
<evidence type="ECO:0000256" key="4">
    <source>
        <dbReference type="ARBA" id="ARBA00023242"/>
    </source>
</evidence>
<comment type="subcellular location">
    <subcellularLocation>
        <location evidence="1">Nucleus</location>
    </subcellularLocation>
</comment>
<accession>A0ABP9YCZ7</accession>
<dbReference type="Pfam" id="PF09734">
    <property type="entry name" value="Tau95"/>
    <property type="match status" value="1"/>
</dbReference>
<dbReference type="Proteomes" id="UP001476247">
    <property type="component" value="Unassembled WGS sequence"/>
</dbReference>
<feature type="coiled-coil region" evidence="5">
    <location>
        <begin position="408"/>
        <end position="439"/>
    </location>
</feature>
<keyword evidence="3" id="KW-0804">Transcription</keyword>
<feature type="domain" description="Transcription factor IIIC subunit Tfc1/Sfc1 triple barrel" evidence="7">
    <location>
        <begin position="20"/>
        <end position="118"/>
    </location>
</feature>
<feature type="domain" description="Transcription factor IIIC subunit 5 HTH" evidence="6">
    <location>
        <begin position="157"/>
        <end position="308"/>
    </location>
</feature>
<dbReference type="Pfam" id="PF17682">
    <property type="entry name" value="Tau95_N"/>
    <property type="match status" value="1"/>
</dbReference>
<evidence type="ECO:0000313" key="9">
    <source>
        <dbReference type="Proteomes" id="UP001476247"/>
    </source>
</evidence>
<keyword evidence="4" id="KW-0539">Nucleus</keyword>
<dbReference type="InterPro" id="IPR040454">
    <property type="entry name" value="TF_IIIC_Tfc1/Sfc1"/>
</dbReference>
<dbReference type="Gene3D" id="3.30.200.160">
    <property type="entry name" value="TFIIIC, subcomplex tauA, subunit Sfc1, barrel domain"/>
    <property type="match status" value="1"/>
</dbReference>
<dbReference type="InterPro" id="IPR019136">
    <property type="entry name" value="TF_IIIC_su-5_HTH"/>
</dbReference>
<reference evidence="8 9" key="1">
    <citation type="submission" date="2024-04" db="EMBL/GenBank/DDBJ databases">
        <title>genome sequences of Mucor flavus KT1a and Helicostylum pulchrum KT1b strains isolation_sourced from the surface of a dry-aged beef.</title>
        <authorList>
            <person name="Toyotome T."/>
            <person name="Hosono M."/>
            <person name="Torimaru M."/>
            <person name="Fukuda K."/>
            <person name="Mikami N."/>
        </authorList>
    </citation>
    <scope>NUCLEOTIDE SEQUENCE [LARGE SCALE GENOMIC DNA]</scope>
    <source>
        <strain evidence="8 9">KT1b</strain>
    </source>
</reference>
<evidence type="ECO:0000256" key="1">
    <source>
        <dbReference type="ARBA" id="ARBA00004123"/>
    </source>
</evidence>
<name>A0ABP9YCZ7_9FUNG</name>
<dbReference type="InterPro" id="IPR042536">
    <property type="entry name" value="TFIIIC_tauA_Sfc1"/>
</dbReference>
<proteinExistence type="predicted"/>
<evidence type="ECO:0000256" key="2">
    <source>
        <dbReference type="ARBA" id="ARBA00023125"/>
    </source>
</evidence>
<sequence>METEYEPSPITPIGDKTFFCVEYPGYVKRVKRALETLGGEKALTEALNTNSTVDLNYRPGDPFSHAIKGQILPTSKLLVKVTRRVKKNKEAEAKWETKIEGVVTNTLRFRNLADFQYLVPKEDKVYQLKEALSKGNVQHIIDYRVDENDGIENLRSIPPPMFTLTEGVLSYGYRQNAPVLRVRVKQPDGSFKIKLLNRSRSVDNAITAVRYHEENMPTKSWHNLSKLTDAKEKVIAKELERMFEERPICSRSAIVARLPLESNVNIRRGLARYSYTFTNGPWQNCWVKYGIDPRTDPKYRKYQVIDIRKHFTVKDRLSLSIHKKTSEDSKDTRSKTQFIFDGVTVPGASSSYQLCDITDPDLVRLMENPKYIKPKANKESGYYYKCVFKRIRHVLRIKYESLVETGIAQQVEDIEEGLLEEIEKVKEESKKNGSVEEEEDDDDIEIIAAHESAVRDAMKEIENKDSSKRLKDVVDDYMEELVKEKPSADDEFDIEFDALSDYDEVLDAFDDANMEEIINTQEMKQLEEDAVMTDV</sequence>
<protein>
    <submittedName>
        <fullName evidence="8">Uncharacterized protein</fullName>
    </submittedName>
</protein>
<keyword evidence="9" id="KW-1185">Reference proteome</keyword>
<evidence type="ECO:0000256" key="3">
    <source>
        <dbReference type="ARBA" id="ARBA00023163"/>
    </source>
</evidence>
<evidence type="ECO:0000256" key="5">
    <source>
        <dbReference type="SAM" id="Coils"/>
    </source>
</evidence>
<gene>
    <name evidence="8" type="ORF">HPULCUR_009968</name>
</gene>
<keyword evidence="2" id="KW-0238">DNA-binding</keyword>
<dbReference type="InterPro" id="IPR041499">
    <property type="entry name" value="Tfc1/Sfc1_N"/>
</dbReference>
<dbReference type="EMBL" id="BAABUJ010000035">
    <property type="protein sequence ID" value="GAA5804473.1"/>
    <property type="molecule type" value="Genomic_DNA"/>
</dbReference>
<dbReference type="PANTHER" id="PTHR13230">
    <property type="entry name" value="GENERAL TRANSCRIPTION FACTOR IIIC, POLYPEPTIDE 5"/>
    <property type="match status" value="1"/>
</dbReference>
<organism evidence="8 9">
    <name type="scientific">Helicostylum pulchrum</name>
    <dbReference type="NCBI Taxonomy" id="562976"/>
    <lineage>
        <taxon>Eukaryota</taxon>
        <taxon>Fungi</taxon>
        <taxon>Fungi incertae sedis</taxon>
        <taxon>Mucoromycota</taxon>
        <taxon>Mucoromycotina</taxon>
        <taxon>Mucoromycetes</taxon>
        <taxon>Mucorales</taxon>
        <taxon>Mucorineae</taxon>
        <taxon>Mucoraceae</taxon>
        <taxon>Helicostylum</taxon>
    </lineage>
</organism>
<evidence type="ECO:0000259" key="7">
    <source>
        <dbReference type="Pfam" id="PF17682"/>
    </source>
</evidence>
<keyword evidence="5" id="KW-0175">Coiled coil</keyword>
<comment type="caution">
    <text evidence="8">The sequence shown here is derived from an EMBL/GenBank/DDBJ whole genome shotgun (WGS) entry which is preliminary data.</text>
</comment>